<evidence type="ECO:0000313" key="2">
    <source>
        <dbReference type="EMBL" id="CAF3525774.1"/>
    </source>
</evidence>
<sequence>MQTVFACSDFMQKLEKIVVSSDAFQQYDVLVGITLIFIKQVINYSQGHGGLTKPKTTVSGNHIKTHINFLSSQSLGLIQKAGKPSCPLDYFDRILIPTLLQFIDIESKCITLLSCSICHRKSIIDQTFSNYLLVQTFCNGDVIDAALEKYFAPENDGKERTCSACLRKSDQHMCTRHVFTAPLQQILTNFQLKLATTRDSTFQLTNEPSLELQSAVRLLLRQNTMWDMNIKSLCWAVASNYICDTCGHGK</sequence>
<dbReference type="EMBL" id="CAJNOK010000358">
    <property type="protein sequence ID" value="CAF0747488.1"/>
    <property type="molecule type" value="Genomic_DNA"/>
</dbReference>
<dbReference type="Proteomes" id="UP000682733">
    <property type="component" value="Unassembled WGS sequence"/>
</dbReference>
<protein>
    <submittedName>
        <fullName evidence="1">Uncharacterized protein</fullName>
    </submittedName>
</protein>
<accession>A0A8S2CRU9</accession>
<dbReference type="AlphaFoldDB" id="A0A8S2CRU9"/>
<name>A0A8S2CRU9_9BILA</name>
<organism evidence="1 3">
    <name type="scientific">Didymodactylos carnosus</name>
    <dbReference type="NCBI Taxonomy" id="1234261"/>
    <lineage>
        <taxon>Eukaryota</taxon>
        <taxon>Metazoa</taxon>
        <taxon>Spiralia</taxon>
        <taxon>Gnathifera</taxon>
        <taxon>Rotifera</taxon>
        <taxon>Eurotatoria</taxon>
        <taxon>Bdelloidea</taxon>
        <taxon>Philodinida</taxon>
        <taxon>Philodinidae</taxon>
        <taxon>Didymodactylos</taxon>
    </lineage>
</organism>
<gene>
    <name evidence="1" type="ORF">OVA965_LOCUS1813</name>
    <name evidence="2" type="ORF">TMI583_LOCUS1813</name>
</gene>
<reference evidence="1" key="1">
    <citation type="submission" date="2021-02" db="EMBL/GenBank/DDBJ databases">
        <authorList>
            <person name="Nowell W R."/>
        </authorList>
    </citation>
    <scope>NUCLEOTIDE SEQUENCE</scope>
</reference>
<evidence type="ECO:0000313" key="1">
    <source>
        <dbReference type="EMBL" id="CAF0747488.1"/>
    </source>
</evidence>
<evidence type="ECO:0000313" key="3">
    <source>
        <dbReference type="Proteomes" id="UP000677228"/>
    </source>
</evidence>
<dbReference type="Proteomes" id="UP000677228">
    <property type="component" value="Unassembled WGS sequence"/>
</dbReference>
<proteinExistence type="predicted"/>
<comment type="caution">
    <text evidence="1">The sequence shown here is derived from an EMBL/GenBank/DDBJ whole genome shotgun (WGS) entry which is preliminary data.</text>
</comment>
<dbReference type="EMBL" id="CAJOBA010000358">
    <property type="protein sequence ID" value="CAF3525774.1"/>
    <property type="molecule type" value="Genomic_DNA"/>
</dbReference>